<proteinExistence type="predicted"/>
<dbReference type="Proteomes" id="UP000095552">
    <property type="component" value="Unassembled WGS sequence"/>
</dbReference>
<keyword evidence="2" id="KW-1185">Reference proteome</keyword>
<sequence>MSAIAIQIPQISGEQDIEVEVKVNGKKMSYNYRVEVFHWADCDNPSDDRVDCIRQILAKYDSDWELYTIGMPTDTLVPITFRRKRV</sequence>
<gene>
    <name evidence="1" type="ORF">BFP71_01600</name>
</gene>
<protein>
    <submittedName>
        <fullName evidence="1">Uncharacterized protein</fullName>
    </submittedName>
</protein>
<dbReference type="RefSeq" id="WP_069833710.1">
    <property type="nucleotide sequence ID" value="NZ_MDGQ01000003.1"/>
</dbReference>
<evidence type="ECO:0000313" key="1">
    <source>
        <dbReference type="EMBL" id="OEK06399.1"/>
    </source>
</evidence>
<accession>A0A1E5T4V5</accession>
<dbReference type="STRING" id="1563681.BFP71_01600"/>
<comment type="caution">
    <text evidence="1">The sequence shown here is derived from an EMBL/GenBank/DDBJ whole genome shotgun (WGS) entry which is preliminary data.</text>
</comment>
<name>A0A1E5T4V5_9BACT</name>
<evidence type="ECO:0000313" key="2">
    <source>
        <dbReference type="Proteomes" id="UP000095552"/>
    </source>
</evidence>
<organism evidence="1 2">
    <name type="scientific">Roseivirga misakiensis</name>
    <dbReference type="NCBI Taxonomy" id="1563681"/>
    <lineage>
        <taxon>Bacteria</taxon>
        <taxon>Pseudomonadati</taxon>
        <taxon>Bacteroidota</taxon>
        <taxon>Cytophagia</taxon>
        <taxon>Cytophagales</taxon>
        <taxon>Roseivirgaceae</taxon>
        <taxon>Roseivirga</taxon>
    </lineage>
</organism>
<dbReference type="OrthoDB" id="961886at2"/>
<dbReference type="EMBL" id="MDGQ01000003">
    <property type="protein sequence ID" value="OEK06399.1"/>
    <property type="molecule type" value="Genomic_DNA"/>
</dbReference>
<dbReference type="AlphaFoldDB" id="A0A1E5T4V5"/>
<reference evidence="1 2" key="1">
    <citation type="submission" date="2016-08" db="EMBL/GenBank/DDBJ databases">
        <title>Draft genome of Fabibacter sp. strain SK-8.</title>
        <authorList>
            <person name="Wong S.-K."/>
            <person name="Hamasaki K."/>
            <person name="Yoshizawa S."/>
        </authorList>
    </citation>
    <scope>NUCLEOTIDE SEQUENCE [LARGE SCALE GENOMIC DNA]</scope>
    <source>
        <strain evidence="1 2">SK-8</strain>
    </source>
</reference>